<dbReference type="OrthoDB" id="616263at2759"/>
<accession>A0A4C1ST15</accession>
<dbReference type="AlphaFoldDB" id="A0A4C1ST15"/>
<dbReference type="EMBL" id="BGZK01000013">
    <property type="protein sequence ID" value="GBP04398.1"/>
    <property type="molecule type" value="Genomic_DNA"/>
</dbReference>
<proteinExistence type="predicted"/>
<sequence length="107" mass="12115">MRHEPRNKNCYVYGPNAVSVIVPQNWFKSFQSSNFYVKDEPLCGRAVTDKVDAILEKRSCTVGTAMLFSDIDPVLYCNGHRYLTPVNDYHHWAGGPTVVRAADTYVT</sequence>
<gene>
    <name evidence="1" type="ORF">EVAR_6580_1</name>
</gene>
<protein>
    <submittedName>
        <fullName evidence="1">Uncharacterized protein</fullName>
    </submittedName>
</protein>
<reference evidence="1 2" key="1">
    <citation type="journal article" date="2019" name="Commun. Biol.">
        <title>The bagworm genome reveals a unique fibroin gene that provides high tensile strength.</title>
        <authorList>
            <person name="Kono N."/>
            <person name="Nakamura H."/>
            <person name="Ohtoshi R."/>
            <person name="Tomita M."/>
            <person name="Numata K."/>
            <person name="Arakawa K."/>
        </authorList>
    </citation>
    <scope>NUCLEOTIDE SEQUENCE [LARGE SCALE GENOMIC DNA]</scope>
</reference>
<evidence type="ECO:0000313" key="2">
    <source>
        <dbReference type="Proteomes" id="UP000299102"/>
    </source>
</evidence>
<comment type="caution">
    <text evidence="1">The sequence shown here is derived from an EMBL/GenBank/DDBJ whole genome shotgun (WGS) entry which is preliminary data.</text>
</comment>
<evidence type="ECO:0000313" key="1">
    <source>
        <dbReference type="EMBL" id="GBP04398.1"/>
    </source>
</evidence>
<organism evidence="1 2">
    <name type="scientific">Eumeta variegata</name>
    <name type="common">Bagworm moth</name>
    <name type="synonym">Eumeta japonica</name>
    <dbReference type="NCBI Taxonomy" id="151549"/>
    <lineage>
        <taxon>Eukaryota</taxon>
        <taxon>Metazoa</taxon>
        <taxon>Ecdysozoa</taxon>
        <taxon>Arthropoda</taxon>
        <taxon>Hexapoda</taxon>
        <taxon>Insecta</taxon>
        <taxon>Pterygota</taxon>
        <taxon>Neoptera</taxon>
        <taxon>Endopterygota</taxon>
        <taxon>Lepidoptera</taxon>
        <taxon>Glossata</taxon>
        <taxon>Ditrysia</taxon>
        <taxon>Tineoidea</taxon>
        <taxon>Psychidae</taxon>
        <taxon>Oiketicinae</taxon>
        <taxon>Eumeta</taxon>
    </lineage>
</organism>
<name>A0A4C1ST15_EUMVA</name>
<keyword evidence="2" id="KW-1185">Reference proteome</keyword>
<dbReference type="Proteomes" id="UP000299102">
    <property type="component" value="Unassembled WGS sequence"/>
</dbReference>